<dbReference type="InterPro" id="IPR039418">
    <property type="entry name" value="LexA-like"/>
</dbReference>
<dbReference type="InterPro" id="IPR050077">
    <property type="entry name" value="LexA_repressor"/>
</dbReference>
<organism evidence="14 15">
    <name type="scientific">Anoxybacteroides voinovskiense</name>
    <dbReference type="NCBI Taxonomy" id="230470"/>
    <lineage>
        <taxon>Bacteria</taxon>
        <taxon>Bacillati</taxon>
        <taxon>Bacillota</taxon>
        <taxon>Bacilli</taxon>
        <taxon>Bacillales</taxon>
        <taxon>Anoxybacillaceae</taxon>
        <taxon>Anoxybacteroides</taxon>
    </lineage>
</organism>
<evidence type="ECO:0000256" key="8">
    <source>
        <dbReference type="ARBA" id="ARBA00023125"/>
    </source>
</evidence>
<keyword evidence="7" id="KW-0805">Transcription regulation</keyword>
<evidence type="ECO:0000256" key="6">
    <source>
        <dbReference type="ARBA" id="ARBA00022813"/>
    </source>
</evidence>
<dbReference type="GO" id="GO:0003677">
    <property type="term" value="F:DNA binding"/>
    <property type="evidence" value="ECO:0007669"/>
    <property type="project" value="UniProtKB-KW"/>
</dbReference>
<sequence length="206" mass="23403">MSLQRYVGEKIKEFRLKRGMSQEELADLLGTTKQTVSRYEIGERKANQDVLFKLSEIFKVSIDDFFPSKKENEVKSIVFTKLPVVGAVSCGNGVLAYQEIEGYEEVPTSWLNGGEYFFVRAKGDSMINARIMDGDLLLIRRQEDVESGEIAAVLIDDEIVLKRVYKTNGTIILQSENPKYQPIVVQKSDMKNVRIIGKLKKVVLNF</sequence>
<dbReference type="RefSeq" id="WP_229706226.1">
    <property type="nucleotide sequence ID" value="NZ_BMNP01000024.1"/>
</dbReference>
<dbReference type="InterPro" id="IPR006197">
    <property type="entry name" value="Peptidase_S24_LexA"/>
</dbReference>
<evidence type="ECO:0000313" key="15">
    <source>
        <dbReference type="Proteomes" id="UP000559598"/>
    </source>
</evidence>
<dbReference type="GO" id="GO:0045892">
    <property type="term" value="P:negative regulation of DNA-templated transcription"/>
    <property type="evidence" value="ECO:0007669"/>
    <property type="project" value="InterPro"/>
</dbReference>
<evidence type="ECO:0000256" key="7">
    <source>
        <dbReference type="ARBA" id="ARBA00023015"/>
    </source>
</evidence>
<dbReference type="CDD" id="cd06529">
    <property type="entry name" value="S24_LexA-like"/>
    <property type="match status" value="1"/>
</dbReference>
<dbReference type="InterPro" id="IPR036286">
    <property type="entry name" value="LexA/Signal_pep-like_sf"/>
</dbReference>
<evidence type="ECO:0000313" key="14">
    <source>
        <dbReference type="EMBL" id="MBB4075115.1"/>
    </source>
</evidence>
<dbReference type="PANTHER" id="PTHR33516">
    <property type="entry name" value="LEXA REPRESSOR"/>
    <property type="match status" value="1"/>
</dbReference>
<dbReference type="SUPFAM" id="SSF51306">
    <property type="entry name" value="LexA/Signal peptidase"/>
    <property type="match status" value="1"/>
</dbReference>
<dbReference type="InterPro" id="IPR006200">
    <property type="entry name" value="LexA"/>
</dbReference>
<evidence type="ECO:0000256" key="2">
    <source>
        <dbReference type="ARBA" id="ARBA00022491"/>
    </source>
</evidence>
<dbReference type="Gene3D" id="1.10.260.40">
    <property type="entry name" value="lambda repressor-like DNA-binding domains"/>
    <property type="match status" value="1"/>
</dbReference>
<keyword evidence="4" id="KW-0227">DNA damage</keyword>
<keyword evidence="10" id="KW-0234">DNA repair</keyword>
<evidence type="ECO:0000256" key="9">
    <source>
        <dbReference type="ARBA" id="ARBA00023163"/>
    </source>
</evidence>
<keyword evidence="15" id="KW-1185">Reference proteome</keyword>
<dbReference type="SUPFAM" id="SSF47413">
    <property type="entry name" value="lambda repressor-like DNA-binding domains"/>
    <property type="match status" value="1"/>
</dbReference>
<evidence type="ECO:0000256" key="11">
    <source>
        <dbReference type="ARBA" id="ARBA00023236"/>
    </source>
</evidence>
<keyword evidence="11" id="KW-0742">SOS response</keyword>
<accession>A0A840DU64</accession>
<dbReference type="PRINTS" id="PR00726">
    <property type="entry name" value="LEXASERPTASE"/>
</dbReference>
<evidence type="ECO:0000259" key="13">
    <source>
        <dbReference type="PROSITE" id="PS50943"/>
    </source>
</evidence>
<dbReference type="PANTHER" id="PTHR33516:SF2">
    <property type="entry name" value="LEXA REPRESSOR-RELATED"/>
    <property type="match status" value="1"/>
</dbReference>
<dbReference type="EMBL" id="JACIDE010000025">
    <property type="protein sequence ID" value="MBB4075115.1"/>
    <property type="molecule type" value="Genomic_DNA"/>
</dbReference>
<dbReference type="Gene3D" id="2.10.109.10">
    <property type="entry name" value="Umud Fragment, subunit A"/>
    <property type="match status" value="1"/>
</dbReference>
<keyword evidence="6 12" id="KW-0068">Autocatalytic cleavage</keyword>
<protein>
    <submittedName>
        <fullName evidence="14">Repressor LexA</fullName>
        <ecNumber evidence="14">3.4.21.88</ecNumber>
    </submittedName>
</protein>
<dbReference type="InterPro" id="IPR010982">
    <property type="entry name" value="Lambda_DNA-bd_dom_sf"/>
</dbReference>
<evidence type="ECO:0000256" key="3">
    <source>
        <dbReference type="ARBA" id="ARBA00022705"/>
    </source>
</evidence>
<evidence type="ECO:0000256" key="5">
    <source>
        <dbReference type="ARBA" id="ARBA00022801"/>
    </source>
</evidence>
<dbReference type="EC" id="3.4.21.88" evidence="14"/>
<dbReference type="InterPro" id="IPR001387">
    <property type="entry name" value="Cro/C1-type_HTH"/>
</dbReference>
<comment type="caution">
    <text evidence="14">The sequence shown here is derived from an EMBL/GenBank/DDBJ whole genome shotgun (WGS) entry which is preliminary data.</text>
</comment>
<keyword evidence="8" id="KW-0238">DNA-binding</keyword>
<keyword evidence="3" id="KW-0235">DNA replication</keyword>
<evidence type="ECO:0000256" key="12">
    <source>
        <dbReference type="RuleBase" id="RU003991"/>
    </source>
</evidence>
<comment type="similarity">
    <text evidence="1 12">Belongs to the peptidase S24 family.</text>
</comment>
<dbReference type="Pfam" id="PF01381">
    <property type="entry name" value="HTH_3"/>
    <property type="match status" value="1"/>
</dbReference>
<dbReference type="Proteomes" id="UP000559598">
    <property type="component" value="Unassembled WGS sequence"/>
</dbReference>
<dbReference type="GO" id="GO:0004252">
    <property type="term" value="F:serine-type endopeptidase activity"/>
    <property type="evidence" value="ECO:0007669"/>
    <property type="project" value="UniProtKB-EC"/>
</dbReference>
<keyword evidence="5 12" id="KW-0378">Hydrolase</keyword>
<dbReference type="InterPro" id="IPR015927">
    <property type="entry name" value="Peptidase_S24_S26A/B/C"/>
</dbReference>
<evidence type="ECO:0000256" key="10">
    <source>
        <dbReference type="ARBA" id="ARBA00023204"/>
    </source>
</evidence>
<dbReference type="GO" id="GO:0006260">
    <property type="term" value="P:DNA replication"/>
    <property type="evidence" value="ECO:0007669"/>
    <property type="project" value="UniProtKB-KW"/>
</dbReference>
<evidence type="ECO:0000256" key="4">
    <source>
        <dbReference type="ARBA" id="ARBA00022763"/>
    </source>
</evidence>
<dbReference type="CDD" id="cd00093">
    <property type="entry name" value="HTH_XRE"/>
    <property type="match status" value="1"/>
</dbReference>
<reference evidence="14 15" key="1">
    <citation type="submission" date="2020-08" db="EMBL/GenBank/DDBJ databases">
        <title>Genomic Encyclopedia of Type Strains, Phase IV (KMG-IV): sequencing the most valuable type-strain genomes for metagenomic binning, comparative biology and taxonomic classification.</title>
        <authorList>
            <person name="Goeker M."/>
        </authorList>
    </citation>
    <scope>NUCLEOTIDE SEQUENCE [LARGE SCALE GENOMIC DNA]</scope>
    <source>
        <strain evidence="14 15">DSM 17075</strain>
    </source>
</reference>
<feature type="domain" description="HTH cro/C1-type" evidence="13">
    <location>
        <begin position="11"/>
        <end position="65"/>
    </location>
</feature>
<proteinExistence type="inferred from homology"/>
<dbReference type="SMART" id="SM00530">
    <property type="entry name" value="HTH_XRE"/>
    <property type="match status" value="1"/>
</dbReference>
<name>A0A840DU64_9BACL</name>
<dbReference type="AlphaFoldDB" id="A0A840DU64"/>
<dbReference type="GO" id="GO:0006281">
    <property type="term" value="P:DNA repair"/>
    <property type="evidence" value="ECO:0007669"/>
    <property type="project" value="UniProtKB-KW"/>
</dbReference>
<keyword evidence="9" id="KW-0804">Transcription</keyword>
<gene>
    <name evidence="14" type="ORF">GGR02_002917</name>
</gene>
<dbReference type="Pfam" id="PF00717">
    <property type="entry name" value="Peptidase_S24"/>
    <property type="match status" value="1"/>
</dbReference>
<keyword evidence="2" id="KW-0678">Repressor</keyword>
<dbReference type="PROSITE" id="PS50943">
    <property type="entry name" value="HTH_CROC1"/>
    <property type="match status" value="1"/>
</dbReference>
<evidence type="ECO:0000256" key="1">
    <source>
        <dbReference type="ARBA" id="ARBA00007484"/>
    </source>
</evidence>
<dbReference type="NCBIfam" id="TIGR00498">
    <property type="entry name" value="lexA"/>
    <property type="match status" value="1"/>
</dbReference>
<dbReference type="GO" id="GO:0009432">
    <property type="term" value="P:SOS response"/>
    <property type="evidence" value="ECO:0007669"/>
    <property type="project" value="UniProtKB-KW"/>
</dbReference>